<name>U5BMM6_9BACT</name>
<sequence length="79" mass="9241">MNWGYFELWDPAMVLIVKCSGLSQTLVPQQEALNVRLWWLRVLISYHRLLDLAIYRCIDILAKITDTQCSKEEVLGLFV</sequence>
<evidence type="ECO:0000313" key="1">
    <source>
        <dbReference type="EMBL" id="ERM81765.1"/>
    </source>
</evidence>
<dbReference type="EMBL" id="AWXR01000041">
    <property type="protein sequence ID" value="ERM81765.1"/>
    <property type="molecule type" value="Genomic_DNA"/>
</dbReference>
<protein>
    <submittedName>
        <fullName evidence="1">Uncharacterized protein</fullName>
    </submittedName>
</protein>
<dbReference type="Proteomes" id="UP000016843">
    <property type="component" value="Unassembled WGS sequence"/>
</dbReference>
<dbReference type="AlphaFoldDB" id="U5BMM6"/>
<accession>U5BMM6</accession>
<organism evidence="1 2">
    <name type="scientific">Rhodonellum psychrophilum GCM71 = DSM 17998</name>
    <dbReference type="NCBI Taxonomy" id="1123057"/>
    <lineage>
        <taxon>Bacteria</taxon>
        <taxon>Pseudomonadati</taxon>
        <taxon>Bacteroidota</taxon>
        <taxon>Cytophagia</taxon>
        <taxon>Cytophagales</taxon>
        <taxon>Cytophagaceae</taxon>
        <taxon>Rhodonellum</taxon>
    </lineage>
</organism>
<comment type="caution">
    <text evidence="1">The sequence shown here is derived from an EMBL/GenBank/DDBJ whole genome shotgun (WGS) entry which is preliminary data.</text>
</comment>
<evidence type="ECO:0000313" key="2">
    <source>
        <dbReference type="Proteomes" id="UP000016843"/>
    </source>
</evidence>
<gene>
    <name evidence="1" type="ORF">P872_19110</name>
</gene>
<keyword evidence="2" id="KW-1185">Reference proteome</keyword>
<reference evidence="1 2" key="1">
    <citation type="journal article" date="2013" name="Genome Announc.">
        <title>Draft Genome Sequence of the Psychrophilic and Alkaliphilic Rhodonellum psychrophilum Strain GCM71T.</title>
        <authorList>
            <person name="Hauptmann A.L."/>
            <person name="Glaring M.A."/>
            <person name="Hallin P.F."/>
            <person name="Prieme A."/>
            <person name="Stougaard P."/>
        </authorList>
    </citation>
    <scope>NUCLEOTIDE SEQUENCE [LARGE SCALE GENOMIC DNA]</scope>
    <source>
        <strain evidence="1 2">GCM71</strain>
    </source>
</reference>
<proteinExistence type="predicted"/>